<evidence type="ECO:0000256" key="2">
    <source>
        <dbReference type="ARBA" id="ARBA00022692"/>
    </source>
</evidence>
<evidence type="ECO:0000256" key="5">
    <source>
        <dbReference type="SAM" id="Phobius"/>
    </source>
</evidence>
<evidence type="ECO:0000256" key="3">
    <source>
        <dbReference type="ARBA" id="ARBA00022989"/>
    </source>
</evidence>
<gene>
    <name evidence="7" type="ORF">SAMN05444339_102426</name>
</gene>
<dbReference type="STRING" id="366533.SAMN05444339_102426"/>
<keyword evidence="3 5" id="KW-1133">Transmembrane helix</keyword>
<comment type="subcellular location">
    <subcellularLocation>
        <location evidence="1">Membrane</location>
        <topology evidence="1">Multi-pass membrane protein</topology>
    </subcellularLocation>
</comment>
<proteinExistence type="predicted"/>
<feature type="transmembrane region" description="Helical" evidence="5">
    <location>
        <begin position="119"/>
        <end position="136"/>
    </location>
</feature>
<dbReference type="EMBL" id="FQUE01000002">
    <property type="protein sequence ID" value="SHE91001.1"/>
    <property type="molecule type" value="Genomic_DNA"/>
</dbReference>
<accession>A0A1M4XC28</accession>
<dbReference type="Proteomes" id="UP000183987">
    <property type="component" value="Unassembled WGS sequence"/>
</dbReference>
<evidence type="ECO:0000256" key="1">
    <source>
        <dbReference type="ARBA" id="ARBA00004141"/>
    </source>
</evidence>
<dbReference type="Pfam" id="PF07298">
    <property type="entry name" value="NnrU"/>
    <property type="match status" value="1"/>
</dbReference>
<feature type="transmembrane region" description="Helical" evidence="5">
    <location>
        <begin position="156"/>
        <end position="175"/>
    </location>
</feature>
<keyword evidence="2 5" id="KW-0812">Transmembrane</keyword>
<sequence>MILILLGLILWAGSHFWKRIAPDSRAAMGDKGKLVVAVASVLAIILMVVGYRSADGAVYWGRTPAMTGINNLLVLFAFYLFAASGKGTRVTKVIRNPQLTAVAVWAVAHLLVNGDTPSFLLFGGMLVWALAEIAVLNRAAGPRGAYHAPPIKSEIIAAVATLVVFAVVAGIHTALGYNPFG</sequence>
<dbReference type="RefSeq" id="WP_072856544.1">
    <property type="nucleotide sequence ID" value="NZ_FQUE01000002.1"/>
</dbReference>
<evidence type="ECO:0000313" key="8">
    <source>
        <dbReference type="Proteomes" id="UP000183987"/>
    </source>
</evidence>
<evidence type="ECO:0000313" key="7">
    <source>
        <dbReference type="EMBL" id="SHE91001.1"/>
    </source>
</evidence>
<keyword evidence="8" id="KW-1185">Reference proteome</keyword>
<name>A0A1M4XC28_LOKAT</name>
<feature type="transmembrane region" description="Helical" evidence="5">
    <location>
        <begin position="63"/>
        <end position="82"/>
    </location>
</feature>
<evidence type="ECO:0000256" key="4">
    <source>
        <dbReference type="ARBA" id="ARBA00023136"/>
    </source>
</evidence>
<dbReference type="OrthoDB" id="5293641at2"/>
<organism evidence="7 8">
    <name type="scientific">Loktanella atrilutea</name>
    <dbReference type="NCBI Taxonomy" id="366533"/>
    <lineage>
        <taxon>Bacteria</taxon>
        <taxon>Pseudomonadati</taxon>
        <taxon>Pseudomonadota</taxon>
        <taxon>Alphaproteobacteria</taxon>
        <taxon>Rhodobacterales</taxon>
        <taxon>Roseobacteraceae</taxon>
        <taxon>Loktanella</taxon>
    </lineage>
</organism>
<feature type="transmembrane region" description="Helical" evidence="5">
    <location>
        <begin position="34"/>
        <end position="51"/>
    </location>
</feature>
<dbReference type="GO" id="GO:0016020">
    <property type="term" value="C:membrane"/>
    <property type="evidence" value="ECO:0007669"/>
    <property type="project" value="UniProtKB-SubCell"/>
</dbReference>
<dbReference type="AlphaFoldDB" id="A0A1M4XC28"/>
<keyword evidence="4 5" id="KW-0472">Membrane</keyword>
<feature type="domain" description="NnrU" evidence="6">
    <location>
        <begin position="4"/>
        <end position="178"/>
    </location>
</feature>
<evidence type="ECO:0000259" key="6">
    <source>
        <dbReference type="Pfam" id="PF07298"/>
    </source>
</evidence>
<protein>
    <submittedName>
        <fullName evidence="7">Uncharacterized membrane protein</fullName>
    </submittedName>
</protein>
<reference evidence="8" key="1">
    <citation type="submission" date="2016-11" db="EMBL/GenBank/DDBJ databases">
        <authorList>
            <person name="Varghese N."/>
            <person name="Submissions S."/>
        </authorList>
    </citation>
    <scope>NUCLEOTIDE SEQUENCE [LARGE SCALE GENOMIC DNA]</scope>
    <source>
        <strain evidence="8">DSM 29326</strain>
    </source>
</reference>
<dbReference type="InterPro" id="IPR009915">
    <property type="entry name" value="NnrU_dom"/>
</dbReference>